<dbReference type="PANTHER" id="PTHR19848:SF0">
    <property type="entry name" value="NOTCHLESS PROTEIN HOMOLOG 1"/>
    <property type="match status" value="1"/>
</dbReference>
<gene>
    <name evidence="6" type="ORF">LARSCL_LOCUS13151</name>
</gene>
<accession>A0AAV2AL78</accession>
<evidence type="ECO:0000256" key="3">
    <source>
        <dbReference type="ARBA" id="ARBA00022737"/>
    </source>
</evidence>
<sequence>MKLKSNFILARFKDEAGQVTSNPLDLPVDITVDKLTDLCNSLLNKEGVPFLFFVNDVQIKDSLLNVVEKKHLGSEQILEITYAEQAVFRVRPVKRCTSSIPGHAEAITSASFSPDGSSQALALVYCMGTKWLKTGFRLIEWSDLHLGSKDRETDKKNTLWSQKLDQCYCLGTFTQEWGLPSSSQCFQRLHCPCVGCCSVSHPVLSEFPHRLCHQPQMGRLWSHLLWFTRSHHPSAPSK</sequence>
<dbReference type="GO" id="GO:0007219">
    <property type="term" value="P:Notch signaling pathway"/>
    <property type="evidence" value="ECO:0007669"/>
    <property type="project" value="TreeGrafter"/>
</dbReference>
<evidence type="ECO:0000256" key="4">
    <source>
        <dbReference type="ARBA" id="ARBA00023242"/>
    </source>
</evidence>
<name>A0AAV2AL78_9ARAC</name>
<keyword evidence="3" id="KW-0677">Repeat</keyword>
<dbReference type="AlphaFoldDB" id="A0AAV2AL78"/>
<feature type="domain" description="NLE" evidence="5">
    <location>
        <begin position="8"/>
        <end position="64"/>
    </location>
</feature>
<evidence type="ECO:0000256" key="1">
    <source>
        <dbReference type="ARBA" id="ARBA00004123"/>
    </source>
</evidence>
<protein>
    <recommendedName>
        <fullName evidence="5">NLE domain-containing protein</fullName>
    </recommendedName>
</protein>
<dbReference type="EMBL" id="CAXIEN010000179">
    <property type="protein sequence ID" value="CAL1284447.1"/>
    <property type="molecule type" value="Genomic_DNA"/>
</dbReference>
<keyword evidence="2" id="KW-0853">WD repeat</keyword>
<proteinExistence type="predicted"/>
<comment type="subcellular location">
    <subcellularLocation>
        <location evidence="1">Nucleus</location>
    </subcellularLocation>
</comment>
<keyword evidence="4" id="KW-0539">Nucleus</keyword>
<reference evidence="6 7" key="1">
    <citation type="submission" date="2024-04" db="EMBL/GenBank/DDBJ databases">
        <authorList>
            <person name="Rising A."/>
            <person name="Reimegard J."/>
            <person name="Sonavane S."/>
            <person name="Akerstrom W."/>
            <person name="Nylinder S."/>
            <person name="Hedman E."/>
            <person name="Kallberg Y."/>
        </authorList>
    </citation>
    <scope>NUCLEOTIDE SEQUENCE [LARGE SCALE GENOMIC DNA]</scope>
</reference>
<evidence type="ECO:0000313" key="6">
    <source>
        <dbReference type="EMBL" id="CAL1284447.1"/>
    </source>
</evidence>
<dbReference type="Proteomes" id="UP001497382">
    <property type="component" value="Unassembled WGS sequence"/>
</dbReference>
<comment type="caution">
    <text evidence="6">The sequence shown here is derived from an EMBL/GenBank/DDBJ whole genome shotgun (WGS) entry which is preliminary data.</text>
</comment>
<evidence type="ECO:0000256" key="2">
    <source>
        <dbReference type="ARBA" id="ARBA00022574"/>
    </source>
</evidence>
<dbReference type="PANTHER" id="PTHR19848">
    <property type="entry name" value="WD40 REPEAT PROTEIN"/>
    <property type="match status" value="1"/>
</dbReference>
<organism evidence="6 7">
    <name type="scientific">Larinioides sclopetarius</name>
    <dbReference type="NCBI Taxonomy" id="280406"/>
    <lineage>
        <taxon>Eukaryota</taxon>
        <taxon>Metazoa</taxon>
        <taxon>Ecdysozoa</taxon>
        <taxon>Arthropoda</taxon>
        <taxon>Chelicerata</taxon>
        <taxon>Arachnida</taxon>
        <taxon>Araneae</taxon>
        <taxon>Araneomorphae</taxon>
        <taxon>Entelegynae</taxon>
        <taxon>Araneoidea</taxon>
        <taxon>Araneidae</taxon>
        <taxon>Larinioides</taxon>
    </lineage>
</organism>
<keyword evidence="7" id="KW-1185">Reference proteome</keyword>
<evidence type="ECO:0000259" key="5">
    <source>
        <dbReference type="Pfam" id="PF08154"/>
    </source>
</evidence>
<dbReference type="Pfam" id="PF08154">
    <property type="entry name" value="NLE"/>
    <property type="match status" value="1"/>
</dbReference>
<dbReference type="GO" id="GO:0000027">
    <property type="term" value="P:ribosomal large subunit assembly"/>
    <property type="evidence" value="ECO:0007669"/>
    <property type="project" value="TreeGrafter"/>
</dbReference>
<evidence type="ECO:0000313" key="7">
    <source>
        <dbReference type="Proteomes" id="UP001497382"/>
    </source>
</evidence>
<dbReference type="GO" id="GO:0005730">
    <property type="term" value="C:nucleolus"/>
    <property type="evidence" value="ECO:0007669"/>
    <property type="project" value="TreeGrafter"/>
</dbReference>
<dbReference type="InterPro" id="IPR012972">
    <property type="entry name" value="NLE"/>
</dbReference>